<dbReference type="SMART" id="SM00326">
    <property type="entry name" value="SH3"/>
    <property type="match status" value="1"/>
</dbReference>
<evidence type="ECO:0000256" key="1">
    <source>
        <dbReference type="ARBA" id="ARBA00004128"/>
    </source>
</evidence>
<dbReference type="PANTHER" id="PTHR24223:SF443">
    <property type="entry name" value="MULTIDRUG-RESISTANCE LIKE PROTEIN 1, ISOFORM I"/>
    <property type="match status" value="1"/>
</dbReference>
<dbReference type="GO" id="GO:0005524">
    <property type="term" value="F:ATP binding"/>
    <property type="evidence" value="ECO:0007669"/>
    <property type="project" value="UniProtKB-KW"/>
</dbReference>
<dbReference type="InterPro" id="IPR036028">
    <property type="entry name" value="SH3-like_dom_sf"/>
</dbReference>
<dbReference type="PROSITE" id="PS00211">
    <property type="entry name" value="ABC_TRANSPORTER_1"/>
    <property type="match status" value="1"/>
</dbReference>
<keyword evidence="10" id="KW-0472">Membrane</keyword>
<dbReference type="PANTHER" id="PTHR24223">
    <property type="entry name" value="ATP-BINDING CASSETTE SUB-FAMILY C"/>
    <property type="match status" value="1"/>
</dbReference>
<evidence type="ECO:0000313" key="12">
    <source>
        <dbReference type="Proteomes" id="UP001152795"/>
    </source>
</evidence>
<dbReference type="AlphaFoldDB" id="A0A6S7IAM6"/>
<dbReference type="InterPro" id="IPR003439">
    <property type="entry name" value="ABC_transporter-like_ATP-bd"/>
</dbReference>
<comment type="subcellular location">
    <subcellularLocation>
        <location evidence="1">Vacuole membrane</location>
        <topology evidence="1">Multi-pass membrane protein</topology>
    </subcellularLocation>
</comment>
<dbReference type="GO" id="GO:0140359">
    <property type="term" value="F:ABC-type transporter activity"/>
    <property type="evidence" value="ECO:0007669"/>
    <property type="project" value="InterPro"/>
</dbReference>
<proteinExistence type="predicted"/>
<evidence type="ECO:0000256" key="3">
    <source>
        <dbReference type="ARBA" id="ARBA00022448"/>
    </source>
</evidence>
<keyword evidence="5" id="KW-0812">Transmembrane</keyword>
<dbReference type="CDD" id="cd18595">
    <property type="entry name" value="ABC_6TM_MRP1_2_3_6_D1_like"/>
    <property type="match status" value="1"/>
</dbReference>
<dbReference type="InterPro" id="IPR003593">
    <property type="entry name" value="AAA+_ATPase"/>
</dbReference>
<dbReference type="SUPFAM" id="SSF52540">
    <property type="entry name" value="P-loop containing nucleoside triphosphate hydrolases"/>
    <property type="match status" value="1"/>
</dbReference>
<evidence type="ECO:0000313" key="11">
    <source>
        <dbReference type="EMBL" id="CAB4001008.1"/>
    </source>
</evidence>
<dbReference type="Gene3D" id="1.20.1560.10">
    <property type="entry name" value="ABC transporter type 1, transmembrane domain"/>
    <property type="match status" value="1"/>
</dbReference>
<dbReference type="Pfam" id="PF00005">
    <property type="entry name" value="ABC_tran"/>
    <property type="match status" value="1"/>
</dbReference>
<gene>
    <name evidence="11" type="ORF">PACLA_8A067525</name>
</gene>
<dbReference type="SUPFAM" id="SSF90123">
    <property type="entry name" value="ABC transporter transmembrane region"/>
    <property type="match status" value="1"/>
</dbReference>
<dbReference type="CDD" id="cd03250">
    <property type="entry name" value="ABCC_MRP_domain1"/>
    <property type="match status" value="1"/>
</dbReference>
<organism evidence="11 12">
    <name type="scientific">Paramuricea clavata</name>
    <name type="common">Red gorgonian</name>
    <name type="synonym">Violescent sea-whip</name>
    <dbReference type="NCBI Taxonomy" id="317549"/>
    <lineage>
        <taxon>Eukaryota</taxon>
        <taxon>Metazoa</taxon>
        <taxon>Cnidaria</taxon>
        <taxon>Anthozoa</taxon>
        <taxon>Octocorallia</taxon>
        <taxon>Malacalcyonacea</taxon>
        <taxon>Plexauridae</taxon>
        <taxon>Paramuricea</taxon>
    </lineage>
</organism>
<keyword evidence="4" id="KW-0926">Vacuole</keyword>
<dbReference type="EMBL" id="CACRXK020003982">
    <property type="protein sequence ID" value="CAB4001008.1"/>
    <property type="molecule type" value="Genomic_DNA"/>
</dbReference>
<evidence type="ECO:0000256" key="5">
    <source>
        <dbReference type="ARBA" id="ARBA00022692"/>
    </source>
</evidence>
<evidence type="ECO:0000256" key="8">
    <source>
        <dbReference type="ARBA" id="ARBA00022840"/>
    </source>
</evidence>
<reference evidence="11" key="1">
    <citation type="submission" date="2020-04" db="EMBL/GenBank/DDBJ databases">
        <authorList>
            <person name="Alioto T."/>
            <person name="Alioto T."/>
            <person name="Gomez Garrido J."/>
        </authorList>
    </citation>
    <scope>NUCLEOTIDE SEQUENCE</scope>
    <source>
        <strain evidence="11">A484AB</strain>
    </source>
</reference>
<sequence length="748" mass="84163">MGKTNNKDTPQKAPTHVVALYDHLPTEDDIFNVSEPSFVVPDASVHLTMKKGEIFEVIGEINWWLFVKSQDQTGYVPSYLMVPVKYDQLTADDLKVLSHGGDVPSSAIDTEVDLKYFPDALCEKDIELRREICPEENANIFSRLTMWWLTGLIYKGFKRPLTDDDLWGLSDYNSSKDIVPKFLEAWSKEEAKVAALKTKCEKKSRDYEGVETDDVTIIDKEKKKKEPRPSVVKTIGRVFGKMFFFSFLFKIVQDVCVFTQPQLLKLIIEYVEDKNNEKMESWTGYIVALAMFLVAMIQTICLQQNFQITFTAGMRIRTAVIGAIYRKALILSNASRNLSTAGELVNLMSVDCQKLLEISSNFSMIWSAPLQIIFGLVFLFRTLGVSVLSGVAMMILLTPMNIVSGKLAQKYQKKQMAHKDSRLKIMNEILNGIKVLKLYAWEKSFIEKVLGIRKLELRQLKLSKFVWSALSFTYLCAPFAVSVVTFATYVLLGNTLTASKAFVALALFNILRFPLTALPWMLMNIIQAMVSAKRIETFLSLPELDSENVKKRSETDEVISIDDGTFSWAENQPAILKNINFRIKKGSLVAVVGQVGCGKSSLLSALLGEMEKSSGQVVKNGSTAYVPQQAWIQNDTVRENILFGKCYDPKRYHKVIDSCALTPDLEVLAGGDKTQIGERGVNLSGGQKQRINLARAVYFNADIYLLDDPLSAVDAHVGKHIFDHVIGPQGCLKKKVSFCYKFLTTHEE</sequence>
<dbReference type="PROSITE" id="PS50929">
    <property type="entry name" value="ABC_TM1F"/>
    <property type="match status" value="1"/>
</dbReference>
<dbReference type="InterPro" id="IPR001452">
    <property type="entry name" value="SH3_domain"/>
</dbReference>
<evidence type="ECO:0000256" key="4">
    <source>
        <dbReference type="ARBA" id="ARBA00022554"/>
    </source>
</evidence>
<evidence type="ECO:0000256" key="10">
    <source>
        <dbReference type="ARBA" id="ARBA00023136"/>
    </source>
</evidence>
<evidence type="ECO:0000256" key="2">
    <source>
        <dbReference type="ARBA" id="ARBA00022443"/>
    </source>
</evidence>
<dbReference type="InterPro" id="IPR017871">
    <property type="entry name" value="ABC_transporter-like_CS"/>
</dbReference>
<dbReference type="FunFam" id="3.40.50.300:FF:000997">
    <property type="entry name" value="Multidrug resistance-associated protein 1"/>
    <property type="match status" value="1"/>
</dbReference>
<evidence type="ECO:0000256" key="7">
    <source>
        <dbReference type="ARBA" id="ARBA00022741"/>
    </source>
</evidence>
<protein>
    <submittedName>
        <fullName evidence="11">Multidrug resistance-associated 1-like</fullName>
    </submittedName>
</protein>
<dbReference type="FunFam" id="1.20.1560.10:FF:000020">
    <property type="entry name" value="ABC metal ion transporter"/>
    <property type="match status" value="1"/>
</dbReference>
<evidence type="ECO:0000256" key="9">
    <source>
        <dbReference type="ARBA" id="ARBA00022989"/>
    </source>
</evidence>
<comment type="caution">
    <text evidence="11">The sequence shown here is derived from an EMBL/GenBank/DDBJ whole genome shotgun (WGS) entry which is preliminary data.</text>
</comment>
<keyword evidence="7" id="KW-0547">Nucleotide-binding</keyword>
<dbReference type="InterPro" id="IPR027417">
    <property type="entry name" value="P-loop_NTPase"/>
</dbReference>
<keyword evidence="6" id="KW-0677">Repeat</keyword>
<dbReference type="PROSITE" id="PS50002">
    <property type="entry name" value="SH3"/>
    <property type="match status" value="1"/>
</dbReference>
<keyword evidence="3" id="KW-0813">Transport</keyword>
<dbReference type="Gene3D" id="2.30.30.40">
    <property type="entry name" value="SH3 Domains"/>
    <property type="match status" value="1"/>
</dbReference>
<dbReference type="SUPFAM" id="SSF50044">
    <property type="entry name" value="SH3-domain"/>
    <property type="match status" value="1"/>
</dbReference>
<dbReference type="GO" id="GO:0000323">
    <property type="term" value="C:lytic vacuole"/>
    <property type="evidence" value="ECO:0007669"/>
    <property type="project" value="UniProtKB-ARBA"/>
</dbReference>
<dbReference type="GO" id="GO:0016887">
    <property type="term" value="F:ATP hydrolysis activity"/>
    <property type="evidence" value="ECO:0007669"/>
    <property type="project" value="InterPro"/>
</dbReference>
<dbReference type="GO" id="GO:0005774">
    <property type="term" value="C:vacuolar membrane"/>
    <property type="evidence" value="ECO:0007669"/>
    <property type="project" value="UniProtKB-SubCell"/>
</dbReference>
<keyword evidence="9" id="KW-1133">Transmembrane helix</keyword>
<dbReference type="Proteomes" id="UP001152795">
    <property type="component" value="Unassembled WGS sequence"/>
</dbReference>
<evidence type="ECO:0000256" key="6">
    <source>
        <dbReference type="ARBA" id="ARBA00022737"/>
    </source>
</evidence>
<accession>A0A6S7IAM6</accession>
<dbReference type="CDD" id="cd00174">
    <property type="entry name" value="SH3"/>
    <property type="match status" value="1"/>
</dbReference>
<keyword evidence="8" id="KW-0067">ATP-binding</keyword>
<dbReference type="Pfam" id="PF00664">
    <property type="entry name" value="ABC_membrane"/>
    <property type="match status" value="1"/>
</dbReference>
<keyword evidence="2" id="KW-0728">SH3 domain</keyword>
<dbReference type="Gene3D" id="3.40.50.300">
    <property type="entry name" value="P-loop containing nucleotide triphosphate hydrolases"/>
    <property type="match status" value="1"/>
</dbReference>
<dbReference type="OrthoDB" id="5979154at2759"/>
<name>A0A6S7IAM6_PARCT</name>
<dbReference type="PROSITE" id="PS50893">
    <property type="entry name" value="ABC_TRANSPORTER_2"/>
    <property type="match status" value="1"/>
</dbReference>
<keyword evidence="12" id="KW-1185">Reference proteome</keyword>
<dbReference type="InterPro" id="IPR011527">
    <property type="entry name" value="ABC1_TM_dom"/>
</dbReference>
<dbReference type="SMART" id="SM00382">
    <property type="entry name" value="AAA"/>
    <property type="match status" value="1"/>
</dbReference>
<dbReference type="InterPro" id="IPR036640">
    <property type="entry name" value="ABC1_TM_sf"/>
</dbReference>
<dbReference type="InterPro" id="IPR050173">
    <property type="entry name" value="ABC_transporter_C-like"/>
</dbReference>